<comment type="caution">
    <text evidence="3">The sequence shown here is derived from an EMBL/GenBank/DDBJ whole genome shotgun (WGS) entry which is preliminary data.</text>
</comment>
<dbReference type="PANTHER" id="PTHR43669:SF3">
    <property type="entry name" value="ALCOHOL DEHYDROGENASE, PUTATIVE (AFU_ORTHOLOGUE AFUA_3G03445)-RELATED"/>
    <property type="match status" value="1"/>
</dbReference>
<dbReference type="EMBL" id="JBHMCA010000042">
    <property type="protein sequence ID" value="MFB9445594.1"/>
    <property type="molecule type" value="Genomic_DNA"/>
</dbReference>
<dbReference type="Proteomes" id="UP001589608">
    <property type="component" value="Unassembled WGS sequence"/>
</dbReference>
<dbReference type="InterPro" id="IPR002347">
    <property type="entry name" value="SDR_fam"/>
</dbReference>
<dbReference type="Gene3D" id="3.40.50.720">
    <property type="entry name" value="NAD(P)-binding Rossmann-like Domain"/>
    <property type="match status" value="1"/>
</dbReference>
<dbReference type="PANTHER" id="PTHR43669">
    <property type="entry name" value="5-KETO-D-GLUCONATE 5-REDUCTASE"/>
    <property type="match status" value="1"/>
</dbReference>
<comment type="similarity">
    <text evidence="1">Belongs to the short-chain dehydrogenases/reductases (SDR) family.</text>
</comment>
<organism evidence="3 4">
    <name type="scientific">Dactylosporangium vinaceum</name>
    <dbReference type="NCBI Taxonomy" id="53362"/>
    <lineage>
        <taxon>Bacteria</taxon>
        <taxon>Bacillati</taxon>
        <taxon>Actinomycetota</taxon>
        <taxon>Actinomycetes</taxon>
        <taxon>Micromonosporales</taxon>
        <taxon>Micromonosporaceae</taxon>
        <taxon>Dactylosporangium</taxon>
    </lineage>
</organism>
<dbReference type="SUPFAM" id="SSF51735">
    <property type="entry name" value="NAD(P)-binding Rossmann-fold domains"/>
    <property type="match status" value="1"/>
</dbReference>
<sequence length="244" mass="24406">MGALIGTDAVVVGAGRGFGRGVAVALAEAGATVVGVARDAGALTALADQVGIVPEPGDATDPELVAKVLTGHRPTLLVLVAGAEPPGGSFHELGWEAFSTNWHVDVRCAFEWLGAALRLPLAPGSQVVVFSSAAALRGSPASGGYAGSKATQRFLAAYAQEESQRNGLGLTFTTVLPTLSAGTDLGRRGIQTYAARTGQSVAEITAALGEPLTPAIAGAAVVELIGRPTGSAYLLGGAGLRPLD</sequence>
<proteinExistence type="inferred from homology"/>
<protein>
    <submittedName>
        <fullName evidence="3">SDR family oxidoreductase</fullName>
        <ecNumber evidence="3">1.-.-.-</ecNumber>
    </submittedName>
</protein>
<name>A0ABV5M9T3_9ACTN</name>
<accession>A0ABV5M9T3</accession>
<keyword evidence="4" id="KW-1185">Reference proteome</keyword>
<evidence type="ECO:0000313" key="3">
    <source>
        <dbReference type="EMBL" id="MFB9445594.1"/>
    </source>
</evidence>
<evidence type="ECO:0000256" key="2">
    <source>
        <dbReference type="ARBA" id="ARBA00023002"/>
    </source>
</evidence>
<dbReference type="Pfam" id="PF00106">
    <property type="entry name" value="adh_short"/>
    <property type="match status" value="1"/>
</dbReference>
<dbReference type="EC" id="1.-.-.-" evidence="3"/>
<keyword evidence="2 3" id="KW-0560">Oxidoreductase</keyword>
<gene>
    <name evidence="3" type="ORF">ACFFTR_21155</name>
</gene>
<dbReference type="InterPro" id="IPR036291">
    <property type="entry name" value="NAD(P)-bd_dom_sf"/>
</dbReference>
<evidence type="ECO:0000256" key="1">
    <source>
        <dbReference type="ARBA" id="ARBA00006484"/>
    </source>
</evidence>
<dbReference type="CDD" id="cd05233">
    <property type="entry name" value="SDR_c"/>
    <property type="match status" value="1"/>
</dbReference>
<evidence type="ECO:0000313" key="4">
    <source>
        <dbReference type="Proteomes" id="UP001589608"/>
    </source>
</evidence>
<dbReference type="RefSeq" id="WP_223103940.1">
    <property type="nucleotide sequence ID" value="NZ_CP061913.1"/>
</dbReference>
<reference evidence="3 4" key="1">
    <citation type="submission" date="2024-09" db="EMBL/GenBank/DDBJ databases">
        <authorList>
            <person name="Sun Q."/>
            <person name="Mori K."/>
        </authorList>
    </citation>
    <scope>NUCLEOTIDE SEQUENCE [LARGE SCALE GENOMIC DNA]</scope>
    <source>
        <strain evidence="3 4">JCM 3307</strain>
    </source>
</reference>
<dbReference type="GO" id="GO:0016491">
    <property type="term" value="F:oxidoreductase activity"/>
    <property type="evidence" value="ECO:0007669"/>
    <property type="project" value="UniProtKB-KW"/>
</dbReference>